<evidence type="ECO:0000259" key="6">
    <source>
        <dbReference type="PROSITE" id="PS01180"/>
    </source>
</evidence>
<keyword evidence="4" id="KW-1133">Transmembrane helix</keyword>
<feature type="domain" description="CUB" evidence="6">
    <location>
        <begin position="137"/>
        <end position="254"/>
    </location>
</feature>
<sequence length="336" mass="37436">MLVVLAAVLLCSTEVNSRVCDGGSKVLTDSNGRLNSPDSGQSGTCTWKLDVPKDLRIIFYFESYEIDYCGDYATCSGCSRIELKDDPNEPPWKLFCGRKSEIPEPISANKSVLFVNFVLANGDSKSWFTAEYITWPFEGKIDLLTNSSAEISSPNFPGKYPRNSYFQWSAVAPSGYRIKVVFTKFDILYCDDCNCDFLMVRDGSKESNLLGKFCYNPKTLYTSGNLLWMEFLSALNHNFGNSDSIGFKATVSRELKLYVIVVPCVLGILFVSIIAVAAVVMCRRRRFSSTRNGAPVVQMSLLNEDESVSNTQMTDIGPHSEASLPVYRPTTQAIKR</sequence>
<proteinExistence type="predicted"/>
<dbReference type="AlphaFoldDB" id="A0A9X0D8K9"/>
<keyword evidence="1" id="KW-0677">Repeat</keyword>
<keyword evidence="5" id="KW-0732">Signal</keyword>
<evidence type="ECO:0000313" key="7">
    <source>
        <dbReference type="EMBL" id="KAJ7391332.1"/>
    </source>
</evidence>
<keyword evidence="4" id="KW-0812">Transmembrane</keyword>
<dbReference type="SMART" id="SM00042">
    <property type="entry name" value="CUB"/>
    <property type="match status" value="2"/>
</dbReference>
<organism evidence="7 8">
    <name type="scientific">Desmophyllum pertusum</name>
    <dbReference type="NCBI Taxonomy" id="174260"/>
    <lineage>
        <taxon>Eukaryota</taxon>
        <taxon>Metazoa</taxon>
        <taxon>Cnidaria</taxon>
        <taxon>Anthozoa</taxon>
        <taxon>Hexacorallia</taxon>
        <taxon>Scleractinia</taxon>
        <taxon>Caryophylliina</taxon>
        <taxon>Caryophylliidae</taxon>
        <taxon>Desmophyllum</taxon>
    </lineage>
</organism>
<feature type="domain" description="CUB" evidence="6">
    <location>
        <begin position="20"/>
        <end position="135"/>
    </location>
</feature>
<gene>
    <name evidence="7" type="ORF">OS493_019465</name>
</gene>
<comment type="caution">
    <text evidence="3">Lacks conserved residue(s) required for the propagation of feature annotation.</text>
</comment>
<dbReference type="InterPro" id="IPR000859">
    <property type="entry name" value="CUB_dom"/>
</dbReference>
<evidence type="ECO:0000256" key="2">
    <source>
        <dbReference type="ARBA" id="ARBA00023157"/>
    </source>
</evidence>
<keyword evidence="4" id="KW-0472">Membrane</keyword>
<evidence type="ECO:0000256" key="1">
    <source>
        <dbReference type="ARBA" id="ARBA00022737"/>
    </source>
</evidence>
<keyword evidence="2" id="KW-1015">Disulfide bond</keyword>
<feature type="signal peptide" evidence="5">
    <location>
        <begin position="1"/>
        <end position="17"/>
    </location>
</feature>
<dbReference type="Proteomes" id="UP001163046">
    <property type="component" value="Unassembled WGS sequence"/>
</dbReference>
<dbReference type="Gene3D" id="2.60.120.290">
    <property type="entry name" value="Spermadhesin, CUB domain"/>
    <property type="match status" value="2"/>
</dbReference>
<comment type="caution">
    <text evidence="7">The sequence shown here is derived from an EMBL/GenBank/DDBJ whole genome shotgun (WGS) entry which is preliminary data.</text>
</comment>
<accession>A0A9X0D8K9</accession>
<dbReference type="CDD" id="cd00041">
    <property type="entry name" value="CUB"/>
    <property type="match status" value="2"/>
</dbReference>
<dbReference type="SUPFAM" id="SSF49854">
    <property type="entry name" value="Spermadhesin, CUB domain"/>
    <property type="match status" value="2"/>
</dbReference>
<protein>
    <recommendedName>
        <fullName evidence="6">CUB domain-containing protein</fullName>
    </recommendedName>
</protein>
<name>A0A9X0D8K9_9CNID</name>
<dbReference type="Pfam" id="PF00431">
    <property type="entry name" value="CUB"/>
    <property type="match status" value="2"/>
</dbReference>
<dbReference type="InterPro" id="IPR035914">
    <property type="entry name" value="Sperma_CUB_dom_sf"/>
</dbReference>
<dbReference type="OrthoDB" id="5976858at2759"/>
<reference evidence="7" key="1">
    <citation type="submission" date="2023-01" db="EMBL/GenBank/DDBJ databases">
        <title>Genome assembly of the deep-sea coral Lophelia pertusa.</title>
        <authorList>
            <person name="Herrera S."/>
            <person name="Cordes E."/>
        </authorList>
    </citation>
    <scope>NUCLEOTIDE SEQUENCE</scope>
    <source>
        <strain evidence="7">USNM1676648</strain>
        <tissue evidence="7">Polyp</tissue>
    </source>
</reference>
<dbReference type="PROSITE" id="PS01180">
    <property type="entry name" value="CUB"/>
    <property type="match status" value="2"/>
</dbReference>
<feature type="transmembrane region" description="Helical" evidence="4">
    <location>
        <begin position="257"/>
        <end position="282"/>
    </location>
</feature>
<dbReference type="PANTHER" id="PTHR24251">
    <property type="entry name" value="OVOCHYMASE-RELATED"/>
    <property type="match status" value="1"/>
</dbReference>
<evidence type="ECO:0000256" key="5">
    <source>
        <dbReference type="SAM" id="SignalP"/>
    </source>
</evidence>
<evidence type="ECO:0000313" key="8">
    <source>
        <dbReference type="Proteomes" id="UP001163046"/>
    </source>
</evidence>
<dbReference type="EMBL" id="MU825407">
    <property type="protein sequence ID" value="KAJ7391332.1"/>
    <property type="molecule type" value="Genomic_DNA"/>
</dbReference>
<evidence type="ECO:0000256" key="4">
    <source>
        <dbReference type="SAM" id="Phobius"/>
    </source>
</evidence>
<feature type="chain" id="PRO_5040974389" description="CUB domain-containing protein" evidence="5">
    <location>
        <begin position="18"/>
        <end position="336"/>
    </location>
</feature>
<evidence type="ECO:0000256" key="3">
    <source>
        <dbReference type="PROSITE-ProRule" id="PRU00059"/>
    </source>
</evidence>
<keyword evidence="8" id="KW-1185">Reference proteome</keyword>